<dbReference type="InParanoid" id="E2A5E1"/>
<sequence length="157" mass="17581">MVWCGRHAREAAWDCAARANAAARESTGCDAGGTANAALGRRRNYEIVNFSSGNDVANEKRERTTISNEAQKKRGQGMERRGRRMAIGKSCHLAESCVHTEQCPYYLFYAAAIEARHGKYSTQSSSNQIRRFWLVASHHQQAQIEFVACTLEGRNLR</sequence>
<keyword evidence="2" id="KW-1185">Reference proteome</keyword>
<dbReference type="Proteomes" id="UP000000311">
    <property type="component" value="Unassembled WGS sequence"/>
</dbReference>
<accession>E2A5E1</accession>
<reference evidence="1 2" key="1">
    <citation type="journal article" date="2010" name="Science">
        <title>Genomic comparison of the ants Camponotus floridanus and Harpegnathos saltator.</title>
        <authorList>
            <person name="Bonasio R."/>
            <person name="Zhang G."/>
            <person name="Ye C."/>
            <person name="Mutti N.S."/>
            <person name="Fang X."/>
            <person name="Qin N."/>
            <person name="Donahue G."/>
            <person name="Yang P."/>
            <person name="Li Q."/>
            <person name="Li C."/>
            <person name="Zhang P."/>
            <person name="Huang Z."/>
            <person name="Berger S.L."/>
            <person name="Reinberg D."/>
            <person name="Wang J."/>
            <person name="Liebig J."/>
        </authorList>
    </citation>
    <scope>NUCLEOTIDE SEQUENCE [LARGE SCALE GENOMIC DNA]</scope>
    <source>
        <strain evidence="2">C129</strain>
    </source>
</reference>
<dbReference type="EMBL" id="GL436921">
    <property type="protein sequence ID" value="EFN71363.1"/>
    <property type="molecule type" value="Genomic_DNA"/>
</dbReference>
<evidence type="ECO:0000313" key="2">
    <source>
        <dbReference type="Proteomes" id="UP000000311"/>
    </source>
</evidence>
<name>E2A5E1_CAMFO</name>
<organism evidence="2">
    <name type="scientific">Camponotus floridanus</name>
    <name type="common">Florida carpenter ant</name>
    <dbReference type="NCBI Taxonomy" id="104421"/>
    <lineage>
        <taxon>Eukaryota</taxon>
        <taxon>Metazoa</taxon>
        <taxon>Ecdysozoa</taxon>
        <taxon>Arthropoda</taxon>
        <taxon>Hexapoda</taxon>
        <taxon>Insecta</taxon>
        <taxon>Pterygota</taxon>
        <taxon>Neoptera</taxon>
        <taxon>Endopterygota</taxon>
        <taxon>Hymenoptera</taxon>
        <taxon>Apocrita</taxon>
        <taxon>Aculeata</taxon>
        <taxon>Formicoidea</taxon>
        <taxon>Formicidae</taxon>
        <taxon>Formicinae</taxon>
        <taxon>Camponotus</taxon>
    </lineage>
</organism>
<evidence type="ECO:0000313" key="1">
    <source>
        <dbReference type="EMBL" id="EFN71363.1"/>
    </source>
</evidence>
<gene>
    <name evidence="1" type="ORF">EAG_06089</name>
</gene>
<proteinExistence type="predicted"/>
<protein>
    <submittedName>
        <fullName evidence="1">Uncharacterized protein</fullName>
    </submittedName>
</protein>
<dbReference type="AlphaFoldDB" id="E2A5E1"/>